<accession>A0A512B9I4</accession>
<dbReference type="InterPro" id="IPR011042">
    <property type="entry name" value="6-blade_b-propeller_TolB-like"/>
</dbReference>
<dbReference type="OrthoDB" id="241638at2"/>
<dbReference type="Gene3D" id="2.120.10.30">
    <property type="entry name" value="TolB, C-terminal domain"/>
    <property type="match status" value="1"/>
</dbReference>
<dbReference type="InterPro" id="IPR051262">
    <property type="entry name" value="SMP-30/CGR1_Lactonase"/>
</dbReference>
<organism evidence="3 4">
    <name type="scientific">Segetibacter aerophilus</name>
    <dbReference type="NCBI Taxonomy" id="670293"/>
    <lineage>
        <taxon>Bacteria</taxon>
        <taxon>Pseudomonadati</taxon>
        <taxon>Bacteroidota</taxon>
        <taxon>Chitinophagia</taxon>
        <taxon>Chitinophagales</taxon>
        <taxon>Chitinophagaceae</taxon>
        <taxon>Segetibacter</taxon>
    </lineage>
</organism>
<dbReference type="GO" id="GO:0016787">
    <property type="term" value="F:hydrolase activity"/>
    <property type="evidence" value="ECO:0007669"/>
    <property type="project" value="UniProtKB-KW"/>
</dbReference>
<evidence type="ECO:0000256" key="1">
    <source>
        <dbReference type="ARBA" id="ARBA00022801"/>
    </source>
</evidence>
<dbReference type="EMBL" id="BJYT01000002">
    <property type="protein sequence ID" value="GEO08628.1"/>
    <property type="molecule type" value="Genomic_DNA"/>
</dbReference>
<protein>
    <submittedName>
        <fullName evidence="3">Gluconolactonase</fullName>
    </submittedName>
</protein>
<dbReference type="Proteomes" id="UP000321513">
    <property type="component" value="Unassembled WGS sequence"/>
</dbReference>
<evidence type="ECO:0000313" key="4">
    <source>
        <dbReference type="Proteomes" id="UP000321513"/>
    </source>
</evidence>
<dbReference type="AlphaFoldDB" id="A0A512B9I4"/>
<dbReference type="SUPFAM" id="SSF63829">
    <property type="entry name" value="Calcium-dependent phosphotriesterase"/>
    <property type="match status" value="1"/>
</dbReference>
<dbReference type="PANTHER" id="PTHR47572:SF4">
    <property type="entry name" value="LACTONASE DRP35"/>
    <property type="match status" value="1"/>
</dbReference>
<keyword evidence="1" id="KW-0378">Hydrolase</keyword>
<evidence type="ECO:0000259" key="2">
    <source>
        <dbReference type="Pfam" id="PF08450"/>
    </source>
</evidence>
<gene>
    <name evidence="3" type="ORF">SAE01_11240</name>
</gene>
<comment type="caution">
    <text evidence="3">The sequence shown here is derived from an EMBL/GenBank/DDBJ whole genome shotgun (WGS) entry which is preliminary data.</text>
</comment>
<dbReference type="InterPro" id="IPR013658">
    <property type="entry name" value="SGL"/>
</dbReference>
<proteinExistence type="predicted"/>
<name>A0A512B9I4_9BACT</name>
<dbReference type="Pfam" id="PF08450">
    <property type="entry name" value="SGL"/>
    <property type="match status" value="1"/>
</dbReference>
<dbReference type="PANTHER" id="PTHR47572">
    <property type="entry name" value="LIPOPROTEIN-RELATED"/>
    <property type="match status" value="1"/>
</dbReference>
<reference evidence="3 4" key="1">
    <citation type="submission" date="2019-07" db="EMBL/GenBank/DDBJ databases">
        <title>Whole genome shotgun sequence of Segetibacter aerophilus NBRC 106135.</title>
        <authorList>
            <person name="Hosoyama A."/>
            <person name="Uohara A."/>
            <person name="Ohji S."/>
            <person name="Ichikawa N."/>
        </authorList>
    </citation>
    <scope>NUCLEOTIDE SEQUENCE [LARGE SCALE GENOMIC DNA]</scope>
    <source>
        <strain evidence="3 4">NBRC 106135</strain>
    </source>
</reference>
<feature type="domain" description="SMP-30/Gluconolactonase/LRE-like region" evidence="2">
    <location>
        <begin position="40"/>
        <end position="281"/>
    </location>
</feature>
<evidence type="ECO:0000313" key="3">
    <source>
        <dbReference type="EMBL" id="GEO08628.1"/>
    </source>
</evidence>
<keyword evidence="4" id="KW-1185">Reference proteome</keyword>
<sequence>MSISIDGWCFQNSDTLKNNKETKIVADGATPKLISKQFSFTEGPTADKKGDIYFTDQPNDKIWKYDTEGNLSLFMDKTGRSNGMYFDKKGNLISCADERNEMWSIDPQKKVTVLMSDFKGQLLNGPNDVWVHPKGGLYFTDPLYKRPWWTRPGERIAAERVYYLPKNATQPIPVDSTIKKPNGIIGSPNGKTLYVADIGGNKTYKYKIEKDGSLSNREVFAEQGSDGMTIDKKGNIYLSGNGVTVYDKNGKKIEHIDIPEKWSANVCIGGKNKDQLFITASQAVYTVPLKVKGVGSK</sequence>